<gene>
    <name evidence="2" type="ordered locus">REQ_05260</name>
</gene>
<evidence type="ECO:0000313" key="2">
    <source>
        <dbReference type="EMBL" id="CBH46650.1"/>
    </source>
</evidence>
<dbReference type="AlphaFoldDB" id="A0A3S5Y273"/>
<feature type="domain" description="ChsH2 C-terminal OB-fold" evidence="1">
    <location>
        <begin position="47"/>
        <end position="98"/>
    </location>
</feature>
<accession>A0A3S5Y273</accession>
<evidence type="ECO:0000313" key="3">
    <source>
        <dbReference type="Proteomes" id="UP000006892"/>
    </source>
</evidence>
<protein>
    <recommendedName>
        <fullName evidence="1">ChsH2 C-terminal OB-fold domain-containing protein</fullName>
    </recommendedName>
</protein>
<dbReference type="Proteomes" id="UP001154400">
    <property type="component" value="Chromosome"/>
</dbReference>
<dbReference type="KEGG" id="req:REQ_05260"/>
<dbReference type="RefSeq" id="WP_005515869.1">
    <property type="nucleotide sequence ID" value="NC_014659.1"/>
</dbReference>
<dbReference type="Pfam" id="PF01796">
    <property type="entry name" value="OB_ChsH2_C"/>
    <property type="match status" value="1"/>
</dbReference>
<dbReference type="EMBL" id="FN563149">
    <property type="protein sequence ID" value="CBH46650.1"/>
    <property type="molecule type" value="Genomic_DNA"/>
</dbReference>
<proteinExistence type="predicted"/>
<name>A0A3S5Y273_RHOH1</name>
<dbReference type="InterPro" id="IPR012340">
    <property type="entry name" value="NA-bd_OB-fold"/>
</dbReference>
<organism evidence="2">
    <name type="scientific">Rhodococcus hoagii (strain 103S)</name>
    <name type="common">Rhodococcus equi</name>
    <dbReference type="NCBI Taxonomy" id="685727"/>
    <lineage>
        <taxon>Bacteria</taxon>
        <taxon>Bacillati</taxon>
        <taxon>Actinomycetota</taxon>
        <taxon>Actinomycetes</taxon>
        <taxon>Mycobacteriales</taxon>
        <taxon>Nocardiaceae</taxon>
        <taxon>Prescottella</taxon>
    </lineage>
</organism>
<sequence>MHAQLTRTTADVDTFTIGRCDNCDALLAPDAAICSSCRGTDISRAPSAGSGSIVSWTVIEVSPSRNCTDFTPYTIAIVALDEGPWTYAWIAGALDESEKRARVRYDRMIAGERYPLFVRQ</sequence>
<dbReference type="PANTHER" id="PTHR34075:SF5">
    <property type="entry name" value="BLR3430 PROTEIN"/>
    <property type="match status" value="1"/>
</dbReference>
<dbReference type="InterPro" id="IPR002878">
    <property type="entry name" value="ChsH2_C"/>
</dbReference>
<reference evidence="2" key="1">
    <citation type="journal article" date="2010" name="PLoS Genet.">
        <title>The genome of a pathogenic rhodococcus: cooptive virulence underpinned by key gene acquisitions.</title>
        <authorList>
            <person name="Letek M."/>
            <person name="Gonzalez P."/>
            <person name="Macarthur I."/>
            <person name="Rodriguez H."/>
            <person name="Freeman T.C."/>
            <person name="Valero-Rello A."/>
            <person name="Blanco M."/>
            <person name="Buckley T."/>
            <person name="Cherevach I."/>
            <person name="Fahey R."/>
            <person name="Hapeshi A."/>
            <person name="Holdstock J."/>
            <person name="Leadon D."/>
            <person name="Navas J."/>
            <person name="Ocampo A."/>
            <person name="Quail M.A."/>
            <person name="Sanders M."/>
            <person name="Scortti M.M."/>
            <person name="Prescott J.F."/>
            <person name="Fogarty U."/>
            <person name="Meijer W.G."/>
            <person name="Parkhill J."/>
            <person name="Bentley S.D."/>
            <person name="Vazquez-Boland J.A."/>
        </authorList>
    </citation>
    <scope>NUCLEOTIDE SEQUENCE [LARGE SCALE GENOMIC DNA]</scope>
    <source>
        <strain evidence="2 3">103S</strain>
    </source>
</reference>
<evidence type="ECO:0000259" key="1">
    <source>
        <dbReference type="Pfam" id="PF01796"/>
    </source>
</evidence>
<dbReference type="SUPFAM" id="SSF50249">
    <property type="entry name" value="Nucleic acid-binding proteins"/>
    <property type="match status" value="1"/>
</dbReference>
<dbReference type="PANTHER" id="PTHR34075">
    <property type="entry name" value="BLR3430 PROTEIN"/>
    <property type="match status" value="1"/>
</dbReference>
<dbReference type="InterPro" id="IPR052513">
    <property type="entry name" value="Thioester_dehydratase-like"/>
</dbReference>